<evidence type="ECO:0000256" key="1">
    <source>
        <dbReference type="SAM" id="MobiDB-lite"/>
    </source>
</evidence>
<reference evidence="2 3" key="1">
    <citation type="journal article" date="2016" name="Biochim. Biophys. Acta">
        <title>Characterization of red-shifted phycobilisomes isolated from the chlorophyll f-containing cyanobacterium Halomicronema hongdechloris.</title>
        <authorList>
            <person name="Li Y."/>
            <person name="Lin Y."/>
            <person name="Garvey C.J."/>
            <person name="Birch D."/>
            <person name="Corkery R.W."/>
            <person name="Loughlin P.C."/>
            <person name="Scheer H."/>
            <person name="Willows R.D."/>
            <person name="Chen M."/>
        </authorList>
    </citation>
    <scope>NUCLEOTIDE SEQUENCE [LARGE SCALE GENOMIC DNA]</scope>
    <source>
        <strain evidence="2 3">C2206</strain>
    </source>
</reference>
<evidence type="ECO:0000313" key="3">
    <source>
        <dbReference type="Proteomes" id="UP000191901"/>
    </source>
</evidence>
<dbReference type="EMBL" id="CP021983">
    <property type="protein sequence ID" value="ASC73130.1"/>
    <property type="molecule type" value="Genomic_DNA"/>
</dbReference>
<protein>
    <recommendedName>
        <fullName evidence="4">Late competence development ComFB family protein</fullName>
    </recommendedName>
</protein>
<name>A0A1Z3HS41_9CYAN</name>
<evidence type="ECO:0000313" key="2">
    <source>
        <dbReference type="EMBL" id="ASC73130.1"/>
    </source>
</evidence>
<dbReference type="OrthoDB" id="424065at2"/>
<dbReference type="InterPro" id="IPR019657">
    <property type="entry name" value="ComFB"/>
</dbReference>
<dbReference type="RefSeq" id="WP_080810065.1">
    <property type="nucleotide sequence ID" value="NZ_CP021983.2"/>
</dbReference>
<sequence>MAITQAPPHRSYVNVMELLVAEEVDRHLKELPPRIAKYVKRVEVETYALNRLPSLYASSERGWQHQYDKAKKEFRNQIRAAVRQALAAVQVDPIRLSEPLKMSDHAEAQAALQALRELFRQEELSWDDVVKRVKYLVGRIAGQSTTPSSGAKSHRTHWRPGTYGADVGWQRKSPQSGHQFGWEDTRYR</sequence>
<proteinExistence type="predicted"/>
<accession>A0A1Z3HS41</accession>
<keyword evidence="3" id="KW-1185">Reference proteome</keyword>
<evidence type="ECO:0008006" key="4">
    <source>
        <dbReference type="Google" id="ProtNLM"/>
    </source>
</evidence>
<dbReference type="Pfam" id="PF10719">
    <property type="entry name" value="ComFB"/>
    <property type="match status" value="1"/>
</dbReference>
<organism evidence="2 3">
    <name type="scientific">Halomicronema hongdechloris C2206</name>
    <dbReference type="NCBI Taxonomy" id="1641165"/>
    <lineage>
        <taxon>Bacteria</taxon>
        <taxon>Bacillati</taxon>
        <taxon>Cyanobacteriota</taxon>
        <taxon>Cyanophyceae</taxon>
        <taxon>Nodosilineales</taxon>
        <taxon>Nodosilineaceae</taxon>
        <taxon>Halomicronema</taxon>
    </lineage>
</organism>
<gene>
    <name evidence="2" type="ORF">XM38_040920</name>
</gene>
<feature type="region of interest" description="Disordered" evidence="1">
    <location>
        <begin position="143"/>
        <end position="188"/>
    </location>
</feature>
<dbReference type="AlphaFoldDB" id="A0A1Z3HS41"/>
<dbReference type="Proteomes" id="UP000191901">
    <property type="component" value="Chromosome"/>
</dbReference>
<dbReference type="KEGG" id="hhg:XM38_040920"/>